<dbReference type="Pfam" id="PF00096">
    <property type="entry name" value="zf-C2H2"/>
    <property type="match status" value="2"/>
</dbReference>
<feature type="domain" description="C2H2-type" evidence="9">
    <location>
        <begin position="15"/>
        <end position="37"/>
    </location>
</feature>
<accession>A0A669QEG8</accession>
<dbReference type="PANTHER" id="PTHR23226:SF379">
    <property type="entry name" value="C2H2-TYPE DOMAIN-CONTAINING PROTEIN"/>
    <property type="match status" value="1"/>
</dbReference>
<dbReference type="PROSITE" id="PS00028">
    <property type="entry name" value="ZINC_FINGER_C2H2_1"/>
    <property type="match status" value="1"/>
</dbReference>
<evidence type="ECO:0000313" key="10">
    <source>
        <dbReference type="Ensembl" id="ENSPCLP00000018155.1"/>
    </source>
</evidence>
<organism evidence="10 11">
    <name type="scientific">Phasianus colchicus</name>
    <name type="common">Common pheasant</name>
    <dbReference type="NCBI Taxonomy" id="9054"/>
    <lineage>
        <taxon>Eukaryota</taxon>
        <taxon>Metazoa</taxon>
        <taxon>Chordata</taxon>
        <taxon>Craniata</taxon>
        <taxon>Vertebrata</taxon>
        <taxon>Euteleostomi</taxon>
        <taxon>Archelosauria</taxon>
        <taxon>Archosauria</taxon>
        <taxon>Dinosauria</taxon>
        <taxon>Saurischia</taxon>
        <taxon>Theropoda</taxon>
        <taxon>Coelurosauria</taxon>
        <taxon>Aves</taxon>
        <taxon>Neognathae</taxon>
        <taxon>Galloanserae</taxon>
        <taxon>Galliformes</taxon>
        <taxon>Phasianidae</taxon>
        <taxon>Phasianinae</taxon>
        <taxon>Phasianus</taxon>
    </lineage>
</organism>
<keyword evidence="5 8" id="KW-0863">Zinc-finger</keyword>
<dbReference type="Gene3D" id="3.30.160.60">
    <property type="entry name" value="Classic Zinc Finger"/>
    <property type="match status" value="2"/>
</dbReference>
<evidence type="ECO:0000256" key="7">
    <source>
        <dbReference type="ARBA" id="ARBA00023242"/>
    </source>
</evidence>
<evidence type="ECO:0000259" key="9">
    <source>
        <dbReference type="PROSITE" id="PS50157"/>
    </source>
</evidence>
<dbReference type="PROSITE" id="PS50157">
    <property type="entry name" value="ZINC_FINGER_C2H2_2"/>
    <property type="match status" value="2"/>
</dbReference>
<comment type="subcellular location">
    <subcellularLocation>
        <location evidence="1">Nucleus</location>
    </subcellularLocation>
</comment>
<dbReference type="GO" id="GO:0000978">
    <property type="term" value="F:RNA polymerase II cis-regulatory region sequence-specific DNA binding"/>
    <property type="evidence" value="ECO:0007669"/>
    <property type="project" value="TreeGrafter"/>
</dbReference>
<dbReference type="InterPro" id="IPR036236">
    <property type="entry name" value="Znf_C2H2_sf"/>
</dbReference>
<evidence type="ECO:0000256" key="5">
    <source>
        <dbReference type="ARBA" id="ARBA00022771"/>
    </source>
</evidence>
<dbReference type="SMART" id="SM00355">
    <property type="entry name" value="ZnF_C2H2"/>
    <property type="match status" value="2"/>
</dbReference>
<dbReference type="FunFam" id="3.30.160.60:FF:000953">
    <property type="entry name" value="Zinc finger protein 691"/>
    <property type="match status" value="1"/>
</dbReference>
<dbReference type="Ensembl" id="ENSPCLT00000024193.1">
    <property type="protein sequence ID" value="ENSPCLP00000018155.1"/>
    <property type="gene ID" value="ENSPCLG00000015175.1"/>
</dbReference>
<evidence type="ECO:0000256" key="4">
    <source>
        <dbReference type="ARBA" id="ARBA00022737"/>
    </source>
</evidence>
<keyword evidence="7" id="KW-0539">Nucleus</keyword>
<keyword evidence="3" id="KW-0479">Metal-binding</keyword>
<reference evidence="10" key="1">
    <citation type="submission" date="2025-08" db="UniProtKB">
        <authorList>
            <consortium name="Ensembl"/>
        </authorList>
    </citation>
    <scope>IDENTIFICATION</scope>
</reference>
<dbReference type="GO" id="GO:0000981">
    <property type="term" value="F:DNA-binding transcription factor activity, RNA polymerase II-specific"/>
    <property type="evidence" value="ECO:0007669"/>
    <property type="project" value="TreeGrafter"/>
</dbReference>
<feature type="domain" description="C2H2-type" evidence="9">
    <location>
        <begin position="38"/>
        <end position="65"/>
    </location>
</feature>
<name>A0A669QEG8_PHACC</name>
<dbReference type="AlphaFoldDB" id="A0A669QEG8"/>
<protein>
    <recommendedName>
        <fullName evidence="9">C2H2-type domain-containing protein</fullName>
    </recommendedName>
</protein>
<keyword evidence="4" id="KW-0677">Repeat</keyword>
<dbReference type="FunFam" id="3.30.160.60:FF:001498">
    <property type="entry name" value="Zinc finger protein 404"/>
    <property type="match status" value="1"/>
</dbReference>
<evidence type="ECO:0000256" key="2">
    <source>
        <dbReference type="ARBA" id="ARBA00006991"/>
    </source>
</evidence>
<proteinExistence type="inferred from homology"/>
<sequence>MWGLWENLPEKPYKCGDCFIQKSDLTKHRRMHTGEKPYSCNVCGKCFSVSSNLIKHQRIHLGEKPYGCPECGHRPVGIHQFPFPGLFGDIHPLGSVSSHFGICLEMLTHWNLSVPILGSVWGH</sequence>
<comment type="similarity">
    <text evidence="2">Belongs to the krueppel C2H2-type zinc-finger protein family.</text>
</comment>
<dbReference type="InterPro" id="IPR013087">
    <property type="entry name" value="Znf_C2H2_type"/>
</dbReference>
<evidence type="ECO:0000256" key="8">
    <source>
        <dbReference type="PROSITE-ProRule" id="PRU00042"/>
    </source>
</evidence>
<reference evidence="10" key="2">
    <citation type="submission" date="2025-09" db="UniProtKB">
        <authorList>
            <consortium name="Ensembl"/>
        </authorList>
    </citation>
    <scope>IDENTIFICATION</scope>
</reference>
<dbReference type="GO" id="GO:0008270">
    <property type="term" value="F:zinc ion binding"/>
    <property type="evidence" value="ECO:0007669"/>
    <property type="project" value="UniProtKB-KW"/>
</dbReference>
<dbReference type="PANTHER" id="PTHR23226">
    <property type="entry name" value="ZINC FINGER AND SCAN DOMAIN-CONTAINING"/>
    <property type="match status" value="1"/>
</dbReference>
<evidence type="ECO:0000256" key="6">
    <source>
        <dbReference type="ARBA" id="ARBA00022833"/>
    </source>
</evidence>
<evidence type="ECO:0000256" key="1">
    <source>
        <dbReference type="ARBA" id="ARBA00004123"/>
    </source>
</evidence>
<keyword evidence="11" id="KW-1185">Reference proteome</keyword>
<keyword evidence="6" id="KW-0862">Zinc</keyword>
<evidence type="ECO:0000313" key="11">
    <source>
        <dbReference type="Proteomes" id="UP000472261"/>
    </source>
</evidence>
<dbReference type="Proteomes" id="UP000472261">
    <property type="component" value="Unplaced"/>
</dbReference>
<evidence type="ECO:0000256" key="3">
    <source>
        <dbReference type="ARBA" id="ARBA00022723"/>
    </source>
</evidence>
<dbReference type="SUPFAM" id="SSF57667">
    <property type="entry name" value="beta-beta-alpha zinc fingers"/>
    <property type="match status" value="1"/>
</dbReference>
<dbReference type="GO" id="GO:0005634">
    <property type="term" value="C:nucleus"/>
    <property type="evidence" value="ECO:0007669"/>
    <property type="project" value="UniProtKB-SubCell"/>
</dbReference>